<feature type="region of interest" description="Disordered" evidence="2">
    <location>
        <begin position="36"/>
        <end position="55"/>
    </location>
</feature>
<dbReference type="PROSITE" id="PS00028">
    <property type="entry name" value="ZINC_FINGER_C2H2_1"/>
    <property type="match status" value="1"/>
</dbReference>
<evidence type="ECO:0000259" key="3">
    <source>
        <dbReference type="PROSITE" id="PS50157"/>
    </source>
</evidence>
<sequence>MNERRTNEIWSTLSTPIEHSPATVIAGGSRPSTCIPTSNSTAHGLNSVKDDDQSLTEDPKRLRGLQFIILSKELAISTTTKEVIPISSTVYEGVKRRRDINLNAEPSEDMLLDTNSSSPLSSPSRRHLAEAFSENLTTISQLSPYASLSVGNQVESSPAFSVSTHQPGVYQQAFHRISVAAPWTPYNDLYECTRCHKIFRSGRALGGHMSSHAKARKRESMLIDSP</sequence>
<gene>
    <name evidence="4" type="ORF">HUJ06_012435</name>
</gene>
<proteinExistence type="predicted"/>
<dbReference type="InterPro" id="IPR013087">
    <property type="entry name" value="Znf_C2H2_type"/>
</dbReference>
<keyword evidence="1" id="KW-0863">Zinc-finger</keyword>
<dbReference type="EMBL" id="DUZY01000003">
    <property type="protein sequence ID" value="DAD33584.1"/>
    <property type="molecule type" value="Genomic_DNA"/>
</dbReference>
<dbReference type="Pfam" id="PF13912">
    <property type="entry name" value="zf-C2H2_6"/>
    <property type="match status" value="1"/>
</dbReference>
<comment type="caution">
    <text evidence="4">The sequence shown here is derived from an EMBL/GenBank/DDBJ whole genome shotgun (WGS) entry which is preliminary data.</text>
</comment>
<evidence type="ECO:0000313" key="4">
    <source>
        <dbReference type="EMBL" id="DAD33584.1"/>
    </source>
</evidence>
<name>A0A822YHB6_NELNU</name>
<evidence type="ECO:0000313" key="5">
    <source>
        <dbReference type="Proteomes" id="UP000607653"/>
    </source>
</evidence>
<dbReference type="InterPro" id="IPR036236">
    <property type="entry name" value="Znf_C2H2_sf"/>
</dbReference>
<accession>A0A822YHB6</accession>
<dbReference type="SUPFAM" id="SSF57667">
    <property type="entry name" value="beta-beta-alpha zinc fingers"/>
    <property type="match status" value="1"/>
</dbReference>
<keyword evidence="5" id="KW-1185">Reference proteome</keyword>
<dbReference type="Proteomes" id="UP000607653">
    <property type="component" value="Unassembled WGS sequence"/>
</dbReference>
<reference evidence="4 5" key="1">
    <citation type="journal article" date="2020" name="Mol. Biol. Evol.">
        <title>Distinct Expression and Methylation Patterns for Genes with Different Fates following a Single Whole-Genome Duplication in Flowering Plants.</title>
        <authorList>
            <person name="Shi T."/>
            <person name="Rahmani R.S."/>
            <person name="Gugger P.F."/>
            <person name="Wang M."/>
            <person name="Li H."/>
            <person name="Zhang Y."/>
            <person name="Li Z."/>
            <person name="Wang Q."/>
            <person name="Van de Peer Y."/>
            <person name="Marchal K."/>
            <person name="Chen J."/>
        </authorList>
    </citation>
    <scope>NUCLEOTIDE SEQUENCE [LARGE SCALE GENOMIC DNA]</scope>
    <source>
        <tissue evidence="4">Leaf</tissue>
    </source>
</reference>
<evidence type="ECO:0000256" key="1">
    <source>
        <dbReference type="PROSITE-ProRule" id="PRU00042"/>
    </source>
</evidence>
<protein>
    <recommendedName>
        <fullName evidence="3">C2H2-type domain-containing protein</fullName>
    </recommendedName>
</protein>
<dbReference type="GO" id="GO:0008270">
    <property type="term" value="F:zinc ion binding"/>
    <property type="evidence" value="ECO:0007669"/>
    <property type="project" value="UniProtKB-KW"/>
</dbReference>
<keyword evidence="1" id="KW-0479">Metal-binding</keyword>
<evidence type="ECO:0000256" key="2">
    <source>
        <dbReference type="SAM" id="MobiDB-lite"/>
    </source>
</evidence>
<dbReference type="PROSITE" id="PS50157">
    <property type="entry name" value="ZINC_FINGER_C2H2_2"/>
    <property type="match status" value="1"/>
</dbReference>
<keyword evidence="1" id="KW-0862">Zinc</keyword>
<feature type="domain" description="C2H2-type" evidence="3">
    <location>
        <begin position="190"/>
        <end position="217"/>
    </location>
</feature>
<dbReference type="AlphaFoldDB" id="A0A822YHB6"/>
<organism evidence="4 5">
    <name type="scientific">Nelumbo nucifera</name>
    <name type="common">Sacred lotus</name>
    <dbReference type="NCBI Taxonomy" id="4432"/>
    <lineage>
        <taxon>Eukaryota</taxon>
        <taxon>Viridiplantae</taxon>
        <taxon>Streptophyta</taxon>
        <taxon>Embryophyta</taxon>
        <taxon>Tracheophyta</taxon>
        <taxon>Spermatophyta</taxon>
        <taxon>Magnoliopsida</taxon>
        <taxon>Proteales</taxon>
        <taxon>Nelumbonaceae</taxon>
        <taxon>Nelumbo</taxon>
    </lineage>
</organism>